<reference evidence="3" key="2">
    <citation type="submission" date="2023-06" db="EMBL/GenBank/DDBJ databases">
        <authorList>
            <consortium name="Lawrence Berkeley National Laboratory"/>
            <person name="Haridas S."/>
            <person name="Hensen N."/>
            <person name="Bonometti L."/>
            <person name="Westerberg I."/>
            <person name="Brannstrom I.O."/>
            <person name="Guillou S."/>
            <person name="Cros-Aarteil S."/>
            <person name="Calhoun S."/>
            <person name="Kuo A."/>
            <person name="Mondo S."/>
            <person name="Pangilinan J."/>
            <person name="Riley R."/>
            <person name="Labutti K."/>
            <person name="Andreopoulos B."/>
            <person name="Lipzen A."/>
            <person name="Chen C."/>
            <person name="Yanf M."/>
            <person name="Daum C."/>
            <person name="Ng V."/>
            <person name="Clum A."/>
            <person name="Steindorff A."/>
            <person name="Ohm R."/>
            <person name="Martin F."/>
            <person name="Silar P."/>
            <person name="Natvig D."/>
            <person name="Lalanne C."/>
            <person name="Gautier V."/>
            <person name="Ament-Velasquez S.L."/>
            <person name="Kruys A."/>
            <person name="Hutchinson M.I."/>
            <person name="Powell A.J."/>
            <person name="Barry K."/>
            <person name="Miller A.N."/>
            <person name="Grigoriev I.V."/>
            <person name="Debuchy R."/>
            <person name="Gladieux P."/>
            <person name="Thoren M.H."/>
            <person name="Johannesson H."/>
        </authorList>
    </citation>
    <scope>NUCLEOTIDE SEQUENCE</scope>
    <source>
        <strain evidence="3">CBS 314.62</strain>
    </source>
</reference>
<evidence type="ECO:0000313" key="3">
    <source>
        <dbReference type="EMBL" id="KAK3684760.1"/>
    </source>
</evidence>
<keyword evidence="2" id="KW-1133">Transmembrane helix</keyword>
<feature type="compositionally biased region" description="Low complexity" evidence="1">
    <location>
        <begin position="229"/>
        <end position="241"/>
    </location>
</feature>
<feature type="compositionally biased region" description="Low complexity" evidence="1">
    <location>
        <begin position="201"/>
        <end position="214"/>
    </location>
</feature>
<feature type="transmembrane region" description="Helical" evidence="2">
    <location>
        <begin position="96"/>
        <end position="120"/>
    </location>
</feature>
<gene>
    <name evidence="3" type="ORF">B0T22DRAFT_537238</name>
</gene>
<evidence type="ECO:0000256" key="1">
    <source>
        <dbReference type="SAM" id="MobiDB-lite"/>
    </source>
</evidence>
<dbReference type="PANTHER" id="PTHR28003">
    <property type="entry name" value="NUCLEOPORIN POM34"/>
    <property type="match status" value="1"/>
</dbReference>
<feature type="compositionally biased region" description="Polar residues" evidence="1">
    <location>
        <begin position="150"/>
        <end position="160"/>
    </location>
</feature>
<organism evidence="3 4">
    <name type="scientific">Podospora appendiculata</name>
    <dbReference type="NCBI Taxonomy" id="314037"/>
    <lineage>
        <taxon>Eukaryota</taxon>
        <taxon>Fungi</taxon>
        <taxon>Dikarya</taxon>
        <taxon>Ascomycota</taxon>
        <taxon>Pezizomycotina</taxon>
        <taxon>Sordariomycetes</taxon>
        <taxon>Sordariomycetidae</taxon>
        <taxon>Sordariales</taxon>
        <taxon>Podosporaceae</taxon>
        <taxon>Podospora</taxon>
    </lineage>
</organism>
<dbReference type="GO" id="GO:0005640">
    <property type="term" value="C:nuclear outer membrane"/>
    <property type="evidence" value="ECO:0007669"/>
    <property type="project" value="TreeGrafter"/>
</dbReference>
<keyword evidence="4" id="KW-1185">Reference proteome</keyword>
<protein>
    <submittedName>
        <fullName evidence="3">Nuclear pore complex component-domain-containing protein</fullName>
    </submittedName>
</protein>
<feature type="transmembrane region" description="Helical" evidence="2">
    <location>
        <begin position="59"/>
        <end position="84"/>
    </location>
</feature>
<feature type="compositionally biased region" description="Polar residues" evidence="1">
    <location>
        <begin position="185"/>
        <end position="200"/>
    </location>
</feature>
<dbReference type="GO" id="GO:0030474">
    <property type="term" value="P:spindle pole body duplication"/>
    <property type="evidence" value="ECO:0007669"/>
    <property type="project" value="TreeGrafter"/>
</dbReference>
<dbReference type="EMBL" id="JAULSO010000003">
    <property type="protein sequence ID" value="KAK3684760.1"/>
    <property type="molecule type" value="Genomic_DNA"/>
</dbReference>
<keyword evidence="2" id="KW-0812">Transmembrane</keyword>
<comment type="caution">
    <text evidence="3">The sequence shown here is derived from an EMBL/GenBank/DDBJ whole genome shotgun (WGS) entry which is preliminary data.</text>
</comment>
<name>A0AAE0X462_9PEZI</name>
<dbReference type="PANTHER" id="PTHR28003:SF1">
    <property type="entry name" value="NUCLEOPORIN POM34"/>
    <property type="match status" value="1"/>
</dbReference>
<reference evidence="3" key="1">
    <citation type="journal article" date="2023" name="Mol. Phylogenet. Evol.">
        <title>Genome-scale phylogeny and comparative genomics of the fungal order Sordariales.</title>
        <authorList>
            <person name="Hensen N."/>
            <person name="Bonometti L."/>
            <person name="Westerberg I."/>
            <person name="Brannstrom I.O."/>
            <person name="Guillou S."/>
            <person name="Cros-Aarteil S."/>
            <person name="Calhoun S."/>
            <person name="Haridas S."/>
            <person name="Kuo A."/>
            <person name="Mondo S."/>
            <person name="Pangilinan J."/>
            <person name="Riley R."/>
            <person name="LaButti K."/>
            <person name="Andreopoulos B."/>
            <person name="Lipzen A."/>
            <person name="Chen C."/>
            <person name="Yan M."/>
            <person name="Daum C."/>
            <person name="Ng V."/>
            <person name="Clum A."/>
            <person name="Steindorff A."/>
            <person name="Ohm R.A."/>
            <person name="Martin F."/>
            <person name="Silar P."/>
            <person name="Natvig D.O."/>
            <person name="Lalanne C."/>
            <person name="Gautier V."/>
            <person name="Ament-Velasquez S.L."/>
            <person name="Kruys A."/>
            <person name="Hutchinson M.I."/>
            <person name="Powell A.J."/>
            <person name="Barry K."/>
            <person name="Miller A.N."/>
            <person name="Grigoriev I.V."/>
            <person name="Debuchy R."/>
            <person name="Gladieux P."/>
            <person name="Hiltunen Thoren M."/>
            <person name="Johannesson H."/>
        </authorList>
    </citation>
    <scope>NUCLEOTIDE SEQUENCE</scope>
    <source>
        <strain evidence="3">CBS 314.62</strain>
    </source>
</reference>
<keyword evidence="2" id="KW-0472">Membrane</keyword>
<dbReference type="Pfam" id="PF08058">
    <property type="entry name" value="NPCC"/>
    <property type="match status" value="1"/>
</dbReference>
<dbReference type="GO" id="GO:0070762">
    <property type="term" value="C:nuclear pore transmembrane ring"/>
    <property type="evidence" value="ECO:0007669"/>
    <property type="project" value="TreeGrafter"/>
</dbReference>
<feature type="region of interest" description="Disordered" evidence="1">
    <location>
        <begin position="1"/>
        <end position="36"/>
    </location>
</feature>
<sequence length="291" mass="30980">MSSSARPALPRNNSTPIKQTTSQEQPVKESPGNWRHPRLAEITRRQSKNVFSETNIRNIVYNVGALAVLEVTRSLILPVVLPYWPDQLLGRELRTHAFWIFLGLALIPLLNIGVALLPLVRPRDDMPDIPLTPGQRKLLGLPSTGRPAAASSSTPNSVYSTPPRYSRTPSLAGSPVSIKSYGGSPLSNRGSPSESTRRQQSSNSPYNSPSGASPLLQKAVAGGNGGAAGRRSSFGSPSPLGVSTASSVFGDGPATPTPAGSGKRSSVSLNNKWLYEKGRRSSSNSWLHQGL</sequence>
<proteinExistence type="predicted"/>
<dbReference type="AlphaFoldDB" id="A0AAE0X462"/>
<feature type="region of interest" description="Disordered" evidence="1">
    <location>
        <begin position="128"/>
        <end position="269"/>
    </location>
</feature>
<evidence type="ECO:0000313" key="4">
    <source>
        <dbReference type="Proteomes" id="UP001270362"/>
    </source>
</evidence>
<accession>A0AAE0X462</accession>
<evidence type="ECO:0000256" key="2">
    <source>
        <dbReference type="SAM" id="Phobius"/>
    </source>
</evidence>
<dbReference type="GO" id="GO:0006606">
    <property type="term" value="P:protein import into nucleus"/>
    <property type="evidence" value="ECO:0007669"/>
    <property type="project" value="TreeGrafter"/>
</dbReference>
<dbReference type="InterPro" id="IPR012578">
    <property type="entry name" value="Nucl_pore_cmplx"/>
</dbReference>
<feature type="compositionally biased region" description="Polar residues" evidence="1">
    <location>
        <begin position="1"/>
        <end position="25"/>
    </location>
</feature>
<dbReference type="Proteomes" id="UP001270362">
    <property type="component" value="Unassembled WGS sequence"/>
</dbReference>